<dbReference type="CDD" id="cd07724">
    <property type="entry name" value="POD-like_MBL-fold"/>
    <property type="match status" value="1"/>
</dbReference>
<dbReference type="EMBL" id="JARJJS010000002">
    <property type="protein sequence ID" value="MDF4025093.1"/>
    <property type="molecule type" value="Genomic_DNA"/>
</dbReference>
<feature type="domain" description="Metallo-beta-lactamase" evidence="2">
    <location>
        <begin position="40"/>
        <end position="230"/>
    </location>
</feature>
<dbReference type="SUPFAM" id="SSF56281">
    <property type="entry name" value="Metallo-hydrolase/oxidoreductase"/>
    <property type="match status" value="1"/>
</dbReference>
<dbReference type="PANTHER" id="PTHR43084:SF1">
    <property type="entry name" value="PERSULFIDE DIOXYGENASE ETHE1, MITOCHONDRIAL"/>
    <property type="match status" value="1"/>
</dbReference>
<sequence length="313" mass="33957">MTPLPPDDAALVAAQAISLAALDDPARRPVVTSFFDEATYTVSHLVRDPGSTACAIIDSVLDFDAASGRTATRSAQALVDVVIGHDLHVAWILETHVHADHLTAAPWLRDTLGGRIAIGREITAVQRTFGEIFHEDHRFARDGSQFDTLFDDGATFAIGGLQATALHVPGHTPACMAYVIGDAVFAGDTLFMPDYGTARCDFPGGSARTLYRSIRRLMALPDATRAFMCHDYKAAGRDLYAWESTIGAQRTGNVHVHEGVGEDDFVSVRERRDATLPMPRLILPSIQINMRAGDRPPPEDNGVSYLKLPLDLL</sequence>
<keyword evidence="4" id="KW-1185">Reference proteome</keyword>
<organism evidence="3 4">
    <name type="scientific">Luteibacter sahnii</name>
    <dbReference type="NCBI Taxonomy" id="3021977"/>
    <lineage>
        <taxon>Bacteria</taxon>
        <taxon>Pseudomonadati</taxon>
        <taxon>Pseudomonadota</taxon>
        <taxon>Gammaproteobacteria</taxon>
        <taxon>Lysobacterales</taxon>
        <taxon>Rhodanobacteraceae</taxon>
        <taxon>Luteibacter</taxon>
    </lineage>
</organism>
<dbReference type="SMART" id="SM00849">
    <property type="entry name" value="Lactamase_B"/>
    <property type="match status" value="1"/>
</dbReference>
<dbReference type="PANTHER" id="PTHR43084">
    <property type="entry name" value="PERSULFIDE DIOXYGENASE ETHE1"/>
    <property type="match status" value="1"/>
</dbReference>
<dbReference type="Pfam" id="PF00753">
    <property type="entry name" value="Lactamase_B"/>
    <property type="match status" value="1"/>
</dbReference>
<protein>
    <submittedName>
        <fullName evidence="3">MBL fold metallo-hydrolase</fullName>
    </submittedName>
</protein>
<comment type="caution">
    <text evidence="3">The sequence shown here is derived from an EMBL/GenBank/DDBJ whole genome shotgun (WGS) entry which is preliminary data.</text>
</comment>
<evidence type="ECO:0000259" key="2">
    <source>
        <dbReference type="SMART" id="SM00849"/>
    </source>
</evidence>
<evidence type="ECO:0000256" key="1">
    <source>
        <dbReference type="ARBA" id="ARBA00022723"/>
    </source>
</evidence>
<evidence type="ECO:0000313" key="4">
    <source>
        <dbReference type="Proteomes" id="UP001528850"/>
    </source>
</evidence>
<name>A0ABT6BB33_9GAMM</name>
<reference evidence="3 4" key="1">
    <citation type="journal article" date="2024" name="Curr. Microbiol.">
        <title>Luteibacter sahnii sp. nov., A Novel Yellow-Colored Xanthomonadin Pigment Producing Probiotic Bacterium from Healthy Rice Seed Microbiome.</title>
        <authorList>
            <person name="Jaiswal G."/>
            <person name="Rana R."/>
            <person name="Nayak P.K."/>
            <person name="Chouhan R."/>
            <person name="Gandhi S.G."/>
            <person name="Patel H.K."/>
            <person name="Patil P.B."/>
        </authorList>
    </citation>
    <scope>NUCLEOTIDE SEQUENCE [LARGE SCALE GENOMIC DNA]</scope>
    <source>
        <strain evidence="3 4">PPL201</strain>
    </source>
</reference>
<dbReference type="InterPro" id="IPR051682">
    <property type="entry name" value="Mito_Persulfide_Diox"/>
</dbReference>
<evidence type="ECO:0000313" key="3">
    <source>
        <dbReference type="EMBL" id="MDF4025093.1"/>
    </source>
</evidence>
<proteinExistence type="predicted"/>
<dbReference type="Proteomes" id="UP001528850">
    <property type="component" value="Unassembled WGS sequence"/>
</dbReference>
<dbReference type="InterPro" id="IPR044528">
    <property type="entry name" value="POD-like_MBL-fold"/>
</dbReference>
<dbReference type="Gene3D" id="3.60.15.10">
    <property type="entry name" value="Ribonuclease Z/Hydroxyacylglutathione hydrolase-like"/>
    <property type="match status" value="1"/>
</dbReference>
<keyword evidence="1" id="KW-0479">Metal-binding</keyword>
<dbReference type="InterPro" id="IPR036866">
    <property type="entry name" value="RibonucZ/Hydroxyglut_hydro"/>
</dbReference>
<accession>A0ABT6BB33</accession>
<gene>
    <name evidence="3" type="ORF">P3W24_08970</name>
</gene>
<dbReference type="InterPro" id="IPR001279">
    <property type="entry name" value="Metallo-B-lactamas"/>
</dbReference>